<organism evidence="1 2">
    <name type="scientific">Francisella philomiragia</name>
    <dbReference type="NCBI Taxonomy" id="28110"/>
    <lineage>
        <taxon>Bacteria</taxon>
        <taxon>Pseudomonadati</taxon>
        <taxon>Pseudomonadota</taxon>
        <taxon>Gammaproteobacteria</taxon>
        <taxon>Thiotrichales</taxon>
        <taxon>Francisellaceae</taxon>
        <taxon>Francisella</taxon>
    </lineage>
</organism>
<sequence>MKKLVTVILVSCILASCVSTYEPMPADKQSQQ</sequence>
<dbReference type="KEGG" id="fpz:LA55_470"/>
<protein>
    <submittedName>
        <fullName evidence="1">Putative lipoprotein</fullName>
    </submittedName>
</protein>
<evidence type="ECO:0000313" key="1">
    <source>
        <dbReference type="EMBL" id="AJI52592.1"/>
    </source>
</evidence>
<reference evidence="1 2" key="1">
    <citation type="journal article" date="2015" name="Genome Announc.">
        <title>Genome sequencing of 18 francisella strains to aid in assay development and testing.</title>
        <authorList>
            <person name="Johnson S.L."/>
            <person name="Daligault H.E."/>
            <person name="Davenport K.W."/>
            <person name="Coyne S.R."/>
            <person name="Frey K.G."/>
            <person name="Koroleva G.I."/>
            <person name="Broomall S.M."/>
            <person name="Bishop-Lilly K.A."/>
            <person name="Bruce D.C."/>
            <person name="Chertkov O."/>
            <person name="Freitas T."/>
            <person name="Jaissle J."/>
            <person name="Ladner J.T."/>
            <person name="Rosenzweig C.N."/>
            <person name="Gibbons H.S."/>
            <person name="Palacios G.F."/>
            <person name="Redden C.L."/>
            <person name="Xu Y."/>
            <person name="Minogue T.D."/>
            <person name="Chain P.S."/>
        </authorList>
    </citation>
    <scope>NUCLEOTIDE SEQUENCE [LARGE SCALE GENOMIC DNA]</scope>
    <source>
        <strain evidence="1 2">GA01-2794</strain>
    </source>
</reference>
<evidence type="ECO:0000313" key="2">
    <source>
        <dbReference type="Proteomes" id="UP000031830"/>
    </source>
</evidence>
<keyword evidence="1" id="KW-0449">Lipoprotein</keyword>
<dbReference type="Proteomes" id="UP000031830">
    <property type="component" value="Chromosome"/>
</dbReference>
<proteinExistence type="predicted"/>
<dbReference type="STRING" id="28110.KU46_1003"/>
<name>A0A0B6D2N0_9GAMM</name>
<dbReference type="AlphaFoldDB" id="A0A0B6D2N0"/>
<dbReference type="PROSITE" id="PS51257">
    <property type="entry name" value="PROKAR_LIPOPROTEIN"/>
    <property type="match status" value="1"/>
</dbReference>
<accession>A0A0B6D2N0</accession>
<gene>
    <name evidence="1" type="ORF">LA55_470</name>
</gene>
<dbReference type="EMBL" id="CP009440">
    <property type="protein sequence ID" value="AJI52592.1"/>
    <property type="molecule type" value="Genomic_DNA"/>
</dbReference>